<evidence type="ECO:0000313" key="11">
    <source>
        <dbReference type="EMBL" id="OBZ94700.1"/>
    </source>
</evidence>
<dbReference type="PROSITE" id="PS50109">
    <property type="entry name" value="HIS_KIN"/>
    <property type="match status" value="1"/>
</dbReference>
<dbReference type="EMBL" id="LGLV01000009">
    <property type="protein sequence ID" value="OBZ94700.1"/>
    <property type="molecule type" value="Genomic_DNA"/>
</dbReference>
<accession>A0A1C7P0G3</accession>
<dbReference type="SMART" id="SM00086">
    <property type="entry name" value="PAC"/>
    <property type="match status" value="3"/>
</dbReference>
<dbReference type="SMART" id="SM00388">
    <property type="entry name" value="HisKA"/>
    <property type="match status" value="1"/>
</dbReference>
<reference evidence="11 12" key="1">
    <citation type="journal article" date="2016" name="Syst. Appl. Microbiol.">
        <title>Pararhizobium polonicum sp. nov. isolated from tumors on stone fruit rootstocks.</title>
        <authorList>
            <person name="Pulawska J."/>
            <person name="Kuzmanovic N."/>
            <person name="Willems A."/>
            <person name="Pothier J.F."/>
        </authorList>
    </citation>
    <scope>NUCLEOTIDE SEQUENCE [LARGE SCALE GENOMIC DNA]</scope>
    <source>
        <strain evidence="11 12">F5.1</strain>
    </source>
</reference>
<dbReference type="InterPro" id="IPR035965">
    <property type="entry name" value="PAS-like_dom_sf"/>
</dbReference>
<dbReference type="SUPFAM" id="SSF47384">
    <property type="entry name" value="Homodimeric domain of signal transducing histidine kinase"/>
    <property type="match status" value="1"/>
</dbReference>
<dbReference type="InterPro" id="IPR003594">
    <property type="entry name" value="HATPase_dom"/>
</dbReference>
<dbReference type="SMART" id="SM00091">
    <property type="entry name" value="PAS"/>
    <property type="match status" value="2"/>
</dbReference>
<dbReference type="Pfam" id="PF08447">
    <property type="entry name" value="PAS_3"/>
    <property type="match status" value="1"/>
</dbReference>
<dbReference type="InterPro" id="IPR000700">
    <property type="entry name" value="PAS-assoc_C"/>
</dbReference>
<dbReference type="InterPro" id="IPR003661">
    <property type="entry name" value="HisK_dim/P_dom"/>
</dbReference>
<dbReference type="InterPro" id="IPR013655">
    <property type="entry name" value="PAS_fold_3"/>
</dbReference>
<evidence type="ECO:0000259" key="10">
    <source>
        <dbReference type="PROSITE" id="PS50113"/>
    </source>
</evidence>
<comment type="catalytic activity">
    <reaction evidence="1">
        <text>ATP + protein L-histidine = ADP + protein N-phospho-L-histidine.</text>
        <dbReference type="EC" id="2.7.13.3"/>
    </reaction>
</comment>
<feature type="domain" description="Response regulatory" evidence="8">
    <location>
        <begin position="839"/>
        <end position="950"/>
    </location>
</feature>
<dbReference type="PROSITE" id="PS50110">
    <property type="entry name" value="RESPONSE_REGULATORY"/>
    <property type="match status" value="2"/>
</dbReference>
<dbReference type="GO" id="GO:0000155">
    <property type="term" value="F:phosphorelay sensor kinase activity"/>
    <property type="evidence" value="ECO:0007669"/>
    <property type="project" value="InterPro"/>
</dbReference>
<dbReference type="Gene3D" id="3.40.50.2300">
    <property type="match status" value="2"/>
</dbReference>
<comment type="caution">
    <text evidence="11">The sequence shown here is derived from an EMBL/GenBank/DDBJ whole genome shotgun (WGS) entry which is preliminary data.</text>
</comment>
<dbReference type="Pfam" id="PF00072">
    <property type="entry name" value="Response_reg"/>
    <property type="match status" value="2"/>
</dbReference>
<dbReference type="InterPro" id="IPR036890">
    <property type="entry name" value="HATPase_C_sf"/>
</dbReference>
<name>A0A1C7P0G3_9HYPH</name>
<dbReference type="Gene3D" id="3.30.450.20">
    <property type="entry name" value="PAS domain"/>
    <property type="match status" value="3"/>
</dbReference>
<feature type="modified residue" description="4-aspartylphosphate" evidence="6">
    <location>
        <position position="745"/>
    </location>
</feature>
<dbReference type="PRINTS" id="PR00344">
    <property type="entry name" value="BCTRLSENSOR"/>
</dbReference>
<feature type="domain" description="PAC" evidence="10">
    <location>
        <begin position="116"/>
        <end position="169"/>
    </location>
</feature>
<dbReference type="PATRIC" id="fig|1612624.7.peg.5163"/>
<feature type="domain" description="PAC" evidence="10">
    <location>
        <begin position="235"/>
        <end position="288"/>
    </location>
</feature>
<dbReference type="SUPFAM" id="SSF55874">
    <property type="entry name" value="ATPase domain of HSP90 chaperone/DNA topoisomerase II/histidine kinase"/>
    <property type="match status" value="1"/>
</dbReference>
<dbReference type="SMART" id="SM00387">
    <property type="entry name" value="HATPase_c"/>
    <property type="match status" value="1"/>
</dbReference>
<dbReference type="PANTHER" id="PTHR43304">
    <property type="entry name" value="PHYTOCHROME-LIKE PROTEIN CPH1"/>
    <property type="match status" value="1"/>
</dbReference>
<dbReference type="CDD" id="cd16919">
    <property type="entry name" value="HATPase_CckA-like"/>
    <property type="match status" value="1"/>
</dbReference>
<dbReference type="InterPro" id="IPR036097">
    <property type="entry name" value="HisK_dim/P_sf"/>
</dbReference>
<feature type="domain" description="Histidine kinase" evidence="7">
    <location>
        <begin position="452"/>
        <end position="675"/>
    </location>
</feature>
<dbReference type="NCBIfam" id="TIGR00229">
    <property type="entry name" value="sensory_box"/>
    <property type="match status" value="2"/>
</dbReference>
<dbReference type="InterPro" id="IPR001789">
    <property type="entry name" value="Sig_transdc_resp-reg_receiver"/>
</dbReference>
<evidence type="ECO:0000313" key="12">
    <source>
        <dbReference type="Proteomes" id="UP000093111"/>
    </source>
</evidence>
<evidence type="ECO:0000256" key="5">
    <source>
        <dbReference type="ARBA" id="ARBA00022777"/>
    </source>
</evidence>
<dbReference type="SMART" id="SM00448">
    <property type="entry name" value="REC"/>
    <property type="match status" value="2"/>
</dbReference>
<sequence>MQAAASDMRYPFLAVDGEIASLINTFDWAQTSIGPLSSWSTGLKSIVAVVLRAKVPMLLMWGADGVMIYNDGFAAFAGGRHPASLGSNIREHWPEIVAFDANVLDAVLGGATLSCRDQHLVIERNGAPEDVWLNLDCSPVPDDDGIPAGVLAIVVDTTLRVRTEQRLRIAQEAGGIGTFEWYPETGMLDVSDEYRRIWGLAADVVVTDRLLVDLLHPDDRTASGPAKLGQNNPLDYVEYRRVDAATGDIRWIARRGEVVSSPESGQRRFIGVAFDITDRKCAEAAIRESEARFRNLAQSMPNHVWTARPDGRLDWFNDRVYRYSGAPAGTLDGDGWGSIVHPDDLRNAAESWAAARHAGQQYEAEFRLRRHDGAYRWHIARAVSLRDATGRIEKWIGTNTDIQEQKIAEASLADLAATLEQRVEARTTELLQTQDALRQSQKMESIGNLTGGVAHDFNNLLQVIGGNLQLLLSELAGNDRAEQRIHNAMAGVARGAKLASQLLSFGRRQPLAPKVVNIGRLLRNLDDILRRSLGEAIEIETIVAGGLWNTYIDPGNVENAILNLAINARDAMDGNGKLTIEAGNAFLDSDYAQAYADVPPGQYVLLAVTDTGTGMSVETLEKVFEPFFTTKPEGRGTGLGLSMVYGFVKQSGGHIKIYSELGQGTTIKLYLPRSPQSEDVIVERDAGPVIGGNETILVAEDDEAVRNTVVAILSDLGYRVLKARDAQSALTIIESGASIDLLFTDVVMPGALKSPELARKALERLPHLGVLFTSGYTENSIVHSGRLDEGVELLSKPYTREALARRIRHVLAKALPRASAVEVPAQEAGIGMRPDGKQTILVCEDDWLIRASTVDMLEDQGYAVLEAADAKTALVVLSERTVDVLVTDVGLPDMSGVMLAERARILLPGLPVVFATGHSDVEGVTPGPLVQLVVKPFSGKTLAAAIAFVTGGRGLVG</sequence>
<dbReference type="PROSITE" id="PS50112">
    <property type="entry name" value="PAS"/>
    <property type="match status" value="1"/>
</dbReference>
<protein>
    <recommendedName>
        <fullName evidence="2">histidine kinase</fullName>
        <ecNumber evidence="2">2.7.13.3</ecNumber>
    </recommendedName>
</protein>
<dbReference type="InterPro" id="IPR052162">
    <property type="entry name" value="Sensor_kinase/Photoreceptor"/>
</dbReference>
<dbReference type="Proteomes" id="UP000093111">
    <property type="component" value="Unassembled WGS sequence"/>
</dbReference>
<dbReference type="AlphaFoldDB" id="A0A1C7P0G3"/>
<dbReference type="Gene3D" id="1.10.287.130">
    <property type="match status" value="1"/>
</dbReference>
<dbReference type="InterPro" id="IPR000014">
    <property type="entry name" value="PAS"/>
</dbReference>
<evidence type="ECO:0000256" key="6">
    <source>
        <dbReference type="PROSITE-ProRule" id="PRU00169"/>
    </source>
</evidence>
<dbReference type="FunFam" id="3.30.450.20:FF:000099">
    <property type="entry name" value="Sensory box sensor histidine kinase"/>
    <property type="match status" value="1"/>
</dbReference>
<dbReference type="Gene3D" id="2.10.70.100">
    <property type="match status" value="1"/>
</dbReference>
<dbReference type="SUPFAM" id="SSF52172">
    <property type="entry name" value="CheY-like"/>
    <property type="match status" value="2"/>
</dbReference>
<keyword evidence="3 6" id="KW-0597">Phosphoprotein</keyword>
<dbReference type="Pfam" id="PF13426">
    <property type="entry name" value="PAS_9"/>
    <property type="match status" value="1"/>
</dbReference>
<dbReference type="PROSITE" id="PS50113">
    <property type="entry name" value="PAC"/>
    <property type="match status" value="3"/>
</dbReference>
<evidence type="ECO:0000259" key="7">
    <source>
        <dbReference type="PROSITE" id="PS50109"/>
    </source>
</evidence>
<dbReference type="EC" id="2.7.13.3" evidence="2"/>
<dbReference type="InterPro" id="IPR001610">
    <property type="entry name" value="PAC"/>
</dbReference>
<dbReference type="Pfam" id="PF02518">
    <property type="entry name" value="HATPase_c"/>
    <property type="match status" value="1"/>
</dbReference>
<organism evidence="11 12">
    <name type="scientific">Pararhizobium polonicum</name>
    <dbReference type="NCBI Taxonomy" id="1612624"/>
    <lineage>
        <taxon>Bacteria</taxon>
        <taxon>Pseudomonadati</taxon>
        <taxon>Pseudomonadota</taxon>
        <taxon>Alphaproteobacteria</taxon>
        <taxon>Hyphomicrobiales</taxon>
        <taxon>Rhizobiaceae</taxon>
        <taxon>Rhizobium/Agrobacterium group</taxon>
        <taxon>Pararhizobium</taxon>
    </lineage>
</organism>
<dbReference type="SUPFAM" id="SSF55785">
    <property type="entry name" value="PYP-like sensor domain (PAS domain)"/>
    <property type="match status" value="3"/>
</dbReference>
<dbReference type="CDD" id="cd00130">
    <property type="entry name" value="PAS"/>
    <property type="match status" value="2"/>
</dbReference>
<feature type="domain" description="Response regulatory" evidence="8">
    <location>
        <begin position="695"/>
        <end position="811"/>
    </location>
</feature>
<dbReference type="InterPro" id="IPR011006">
    <property type="entry name" value="CheY-like_superfamily"/>
</dbReference>
<keyword evidence="4" id="KW-0808">Transferase</keyword>
<dbReference type="CDD" id="cd00082">
    <property type="entry name" value="HisKA"/>
    <property type="match status" value="1"/>
</dbReference>
<dbReference type="CDD" id="cd18161">
    <property type="entry name" value="REC_hyHK_blue-like"/>
    <property type="match status" value="1"/>
</dbReference>
<evidence type="ECO:0000259" key="9">
    <source>
        <dbReference type="PROSITE" id="PS50112"/>
    </source>
</evidence>
<evidence type="ECO:0000256" key="3">
    <source>
        <dbReference type="ARBA" id="ARBA00022553"/>
    </source>
</evidence>
<evidence type="ECO:0000259" key="8">
    <source>
        <dbReference type="PROSITE" id="PS50110"/>
    </source>
</evidence>
<proteinExistence type="predicted"/>
<keyword evidence="12" id="KW-1185">Reference proteome</keyword>
<dbReference type="InterPro" id="IPR005467">
    <property type="entry name" value="His_kinase_dom"/>
</dbReference>
<evidence type="ECO:0000256" key="4">
    <source>
        <dbReference type="ARBA" id="ARBA00022679"/>
    </source>
</evidence>
<feature type="domain" description="PAS" evidence="9">
    <location>
        <begin position="289"/>
        <end position="344"/>
    </location>
</feature>
<evidence type="ECO:0000256" key="2">
    <source>
        <dbReference type="ARBA" id="ARBA00012438"/>
    </source>
</evidence>
<evidence type="ECO:0000256" key="1">
    <source>
        <dbReference type="ARBA" id="ARBA00000085"/>
    </source>
</evidence>
<gene>
    <name evidence="11" type="ORF">ADU59_16185</name>
</gene>
<dbReference type="InterPro" id="IPR004358">
    <property type="entry name" value="Sig_transdc_His_kin-like_C"/>
</dbReference>
<feature type="modified residue" description="4-aspartylphosphate" evidence="6">
    <location>
        <position position="888"/>
    </location>
</feature>
<feature type="domain" description="PAC" evidence="10">
    <location>
        <begin position="362"/>
        <end position="414"/>
    </location>
</feature>
<dbReference type="STRING" id="1612624.ADU59_16185"/>
<keyword evidence="5" id="KW-0418">Kinase</keyword>
<dbReference type="Gene3D" id="3.30.565.10">
    <property type="entry name" value="Histidine kinase-like ATPase, C-terminal domain"/>
    <property type="match status" value="1"/>
</dbReference>
<dbReference type="PANTHER" id="PTHR43304:SF1">
    <property type="entry name" value="PAC DOMAIN-CONTAINING PROTEIN"/>
    <property type="match status" value="1"/>
</dbReference>